<feature type="transmembrane region" description="Helical" evidence="3">
    <location>
        <begin position="370"/>
        <end position="394"/>
    </location>
</feature>
<evidence type="ECO:0000256" key="1">
    <source>
        <dbReference type="ARBA" id="ARBA00004196"/>
    </source>
</evidence>
<feature type="transmembrane region" description="Helical" evidence="3">
    <location>
        <begin position="447"/>
        <end position="468"/>
    </location>
</feature>
<accession>B1ZZQ4</accession>
<name>B1ZZQ4_OPITP</name>
<dbReference type="InterPro" id="IPR050465">
    <property type="entry name" value="UPF0194_transport"/>
</dbReference>
<feature type="transmembrane region" description="Helical" evidence="3">
    <location>
        <begin position="265"/>
        <end position="287"/>
    </location>
</feature>
<dbReference type="Gene3D" id="1.10.10.1150">
    <property type="entry name" value="Coenzyme PQQ synthesis protein D (PqqD)"/>
    <property type="match status" value="1"/>
</dbReference>
<evidence type="ECO:0000256" key="3">
    <source>
        <dbReference type="SAM" id="Phobius"/>
    </source>
</evidence>
<sequence length="741" mass="82782">MEAVATAGLPGHGAISPEQRRLEAIVPARLRADIVIRRQMFKHQEYYVLKDPLALTYFRLLPEETYILTLLDGKRTLGEIAERFNARYPNHVRTAAELAQFTNQLGAGGLLNIGASRFVESATQTRPQQLMMFWAKIIQGFLFVKVPLIDPSAWLGQLAHAIRFVWTKWFVGAALLFYVWTAGLLLANSGEFATRPVDFFSASNLVLLWFTIIVIKTLHEFGHATTCRHFGGEVHEMGVCLMCFTPCGYVDASDAWMMRRKKHKLYTTIAGIFTELIMACIAAHFWLVLPEGIGRSVAFNAMIVASVNTIVFNINPLMRFDGYYVVCDLLEIPNLRSKAMAFCSYQLQRLFLGYQNRNQESQFGAESRGYVFVIYAVLAYLYMITIIYGFTQIFGRVLAPIGLRDFGLGLGFFVEGSFVALPFIKVIMDATKPGAHIVKTGSSWRRALTTIAVLAGLVAISFFVPAHYKVTQQAIVTAESPEVMASDVGGVIKQVHVRTGQWVQPGDLVVTLDNPEVIAELRVAEATRQQSRIRFSSLRYSPAWGAAETQAHAAQEMELAEASYQVASARAAKLQLRARVGGYVLTPDVEKLAGAYASPYVPILRLGDTRHMRVLIPLTENEAQLVSPGNKVRGRWLATAQLFETELDTVSSQPAQPTDIHYGMLAYFGGSVPSQMMQRDPRARPDFPVFVASAPLPKPDHEVQEGLRVRLTIQGNRTTVAEKTWRWFMSLFNVKPQPVRR</sequence>
<keyword evidence="3" id="KW-0472">Membrane</keyword>
<gene>
    <name evidence="4" type="ordered locus">Oter_3966</name>
</gene>
<dbReference type="EMBL" id="CP001032">
    <property type="protein sequence ID" value="ACB77240.1"/>
    <property type="molecule type" value="Genomic_DNA"/>
</dbReference>
<dbReference type="HOGENOM" id="CLU_019354_0_0_0"/>
<dbReference type="AlphaFoldDB" id="B1ZZQ4"/>
<feature type="transmembrane region" description="Helical" evidence="3">
    <location>
        <begin position="406"/>
        <end position="427"/>
    </location>
</feature>
<dbReference type="RefSeq" id="WP_012376768.1">
    <property type="nucleotide sequence ID" value="NC_010571.1"/>
</dbReference>
<dbReference type="Gene3D" id="2.40.50.100">
    <property type="match status" value="1"/>
</dbReference>
<evidence type="ECO:0000256" key="2">
    <source>
        <dbReference type="ARBA" id="ARBA00023054"/>
    </source>
</evidence>
<comment type="subcellular location">
    <subcellularLocation>
        <location evidence="1">Cell envelope</location>
    </subcellularLocation>
</comment>
<dbReference type="PANTHER" id="PTHR32347">
    <property type="entry name" value="EFFLUX SYSTEM COMPONENT YKNX-RELATED"/>
    <property type="match status" value="1"/>
</dbReference>
<evidence type="ECO:0000313" key="4">
    <source>
        <dbReference type="EMBL" id="ACB77240.1"/>
    </source>
</evidence>
<dbReference type="SUPFAM" id="SSF111369">
    <property type="entry name" value="HlyD-like secretion proteins"/>
    <property type="match status" value="1"/>
</dbReference>
<keyword evidence="3" id="KW-1133">Transmembrane helix</keyword>
<dbReference type="Proteomes" id="UP000007013">
    <property type="component" value="Chromosome"/>
</dbReference>
<dbReference type="eggNOG" id="COG0845">
    <property type="taxonomic scope" value="Bacteria"/>
</dbReference>
<dbReference type="Gene3D" id="1.10.287.470">
    <property type="entry name" value="Helix hairpin bin"/>
    <property type="match status" value="1"/>
</dbReference>
<proteinExistence type="predicted"/>
<keyword evidence="2" id="KW-0175">Coiled coil</keyword>
<keyword evidence="3" id="KW-0812">Transmembrane</keyword>
<feature type="transmembrane region" description="Helical" evidence="3">
    <location>
        <begin position="199"/>
        <end position="218"/>
    </location>
</feature>
<dbReference type="PANTHER" id="PTHR32347:SF23">
    <property type="entry name" value="BLL5650 PROTEIN"/>
    <property type="match status" value="1"/>
</dbReference>
<dbReference type="OrthoDB" id="9800627at2"/>
<dbReference type="STRING" id="452637.Oter_3966"/>
<organism evidence="4 5">
    <name type="scientific">Opitutus terrae (strain DSM 11246 / JCM 15787 / PB90-1)</name>
    <dbReference type="NCBI Taxonomy" id="452637"/>
    <lineage>
        <taxon>Bacteria</taxon>
        <taxon>Pseudomonadati</taxon>
        <taxon>Verrucomicrobiota</taxon>
        <taxon>Opitutia</taxon>
        <taxon>Opitutales</taxon>
        <taxon>Opitutaceae</taxon>
        <taxon>Opitutus</taxon>
    </lineage>
</organism>
<evidence type="ECO:0000313" key="5">
    <source>
        <dbReference type="Proteomes" id="UP000007013"/>
    </source>
</evidence>
<keyword evidence="5" id="KW-1185">Reference proteome</keyword>
<protein>
    <submittedName>
        <fullName evidence="4">Peptidase M50</fullName>
    </submittedName>
</protein>
<dbReference type="eggNOG" id="COG1994">
    <property type="taxonomic scope" value="Bacteria"/>
</dbReference>
<feature type="transmembrane region" description="Helical" evidence="3">
    <location>
        <begin position="293"/>
        <end position="314"/>
    </location>
</feature>
<dbReference type="KEGG" id="ote:Oter_3966"/>
<dbReference type="GO" id="GO:0030313">
    <property type="term" value="C:cell envelope"/>
    <property type="evidence" value="ECO:0007669"/>
    <property type="project" value="UniProtKB-SubCell"/>
</dbReference>
<feature type="transmembrane region" description="Helical" evidence="3">
    <location>
        <begin position="169"/>
        <end position="187"/>
    </location>
</feature>
<reference evidence="4 5" key="1">
    <citation type="journal article" date="2011" name="J. Bacteriol.">
        <title>Genome sequence of the verrucomicrobium Opitutus terrae PB90-1, an abundant inhabitant of rice paddy soil ecosystems.</title>
        <authorList>
            <person name="van Passel M.W."/>
            <person name="Kant R."/>
            <person name="Palva A."/>
            <person name="Copeland A."/>
            <person name="Lucas S."/>
            <person name="Lapidus A."/>
            <person name="Glavina del Rio T."/>
            <person name="Pitluck S."/>
            <person name="Goltsman E."/>
            <person name="Clum A."/>
            <person name="Sun H."/>
            <person name="Schmutz J."/>
            <person name="Larimer F.W."/>
            <person name="Land M.L."/>
            <person name="Hauser L."/>
            <person name="Kyrpides N."/>
            <person name="Mikhailova N."/>
            <person name="Richardson P.P."/>
            <person name="Janssen P.H."/>
            <person name="de Vos W.M."/>
            <person name="Smidt H."/>
        </authorList>
    </citation>
    <scope>NUCLEOTIDE SEQUENCE [LARGE SCALE GENOMIC DNA]</scope>
    <source>
        <strain evidence="5">DSM 11246 / JCM 15787 / PB90-1</strain>
    </source>
</reference>
<dbReference type="InterPro" id="IPR041881">
    <property type="entry name" value="PqqD_sf"/>
</dbReference>